<evidence type="ECO:0000256" key="1">
    <source>
        <dbReference type="SAM" id="MobiDB-lite"/>
    </source>
</evidence>
<evidence type="ECO:0000313" key="4">
    <source>
        <dbReference type="Proteomes" id="UP000515908"/>
    </source>
</evidence>
<dbReference type="GO" id="GO:0005739">
    <property type="term" value="C:mitochondrion"/>
    <property type="evidence" value="ECO:0007669"/>
    <property type="project" value="TreeGrafter"/>
</dbReference>
<feature type="compositionally biased region" description="Basic and acidic residues" evidence="1">
    <location>
        <begin position="147"/>
        <end position="160"/>
    </location>
</feature>
<dbReference type="VEuPathDB" id="TriTrypDB:ADEAN_000879900"/>
<dbReference type="InterPro" id="IPR027986">
    <property type="entry name" value="TCAIM"/>
</dbReference>
<evidence type="ECO:0000313" key="3">
    <source>
        <dbReference type="EMBL" id="CAD2221267.1"/>
    </source>
</evidence>
<name>A0A7G2CQ70_9TRYP</name>
<organism evidence="3 4">
    <name type="scientific">Angomonas deanei</name>
    <dbReference type="NCBI Taxonomy" id="59799"/>
    <lineage>
        <taxon>Eukaryota</taxon>
        <taxon>Discoba</taxon>
        <taxon>Euglenozoa</taxon>
        <taxon>Kinetoplastea</taxon>
        <taxon>Metakinetoplastina</taxon>
        <taxon>Trypanosomatida</taxon>
        <taxon>Trypanosomatidae</taxon>
        <taxon>Strigomonadinae</taxon>
        <taxon>Angomonas</taxon>
    </lineage>
</organism>
<dbReference type="InterPro" id="IPR028031">
    <property type="entry name" value="DUF4460"/>
</dbReference>
<keyword evidence="4" id="KW-1185">Reference proteome</keyword>
<proteinExistence type="predicted"/>
<dbReference type="Pfam" id="PF14687">
    <property type="entry name" value="DUF4460"/>
    <property type="match status" value="1"/>
</dbReference>
<dbReference type="AlphaFoldDB" id="A0A7G2CQ70"/>
<feature type="domain" description="DUF4460" evidence="2">
    <location>
        <begin position="3"/>
        <end position="71"/>
    </location>
</feature>
<protein>
    <recommendedName>
        <fullName evidence="2">DUF4460 domain-containing protein</fullName>
    </recommendedName>
</protein>
<gene>
    <name evidence="3" type="ORF">ADEAN_000879900</name>
</gene>
<dbReference type="PANTHER" id="PTHR31596:SF1">
    <property type="entry name" value="T-CELL ACTIVATION INHIBITOR, MITOCHONDRIAL"/>
    <property type="match status" value="1"/>
</dbReference>
<sequence>MYKKALNSFFLKVHPDFFQHSAEQQQVNEGAVAQLNEILSWAKEFKTGVRRPPPANRIDFTFYKRGNDDSNDNFRSADKITSTFELPAGFSASEANQGMAERSVNKFLRDLLRRADCLDSVAESMSAAEDATAARLEAKPLRKRPQRGSDKTKQKKKEEESAASSLLDDAVEAIHTRWTLTPAPTVEELIESDLILFDKDVLSPLQSSAALYTLKSSLGEMQYDRWESMPLVISDHFAIGETLTGSLTIPYDFTPIQFIQFLQFNAEKVDACRQEATQFANKLEVLIAELCNHLKLDDILISCSHREALTCLTLLHRYKEILFGYGVTELTLEIGTRHATRANGVLIIDYRTHTYEALEQWLRAVQPKLEVQKKLYDLSKKMLEATTWHLKEFRAVVQPAGIECFHNNDYTYAQRLAWAKELFRISPSLAQWDWSEFQFELSPLLEINWEGRQMCLPYNFDGDALIHYITDIQKNAKTTAREALLAESAMKDLALEQDKAREHARQLQLEEDGFTEDPPVLSPEGTAEREDRLRQLYRKTNPNLEEYLSSANQPDRTTYHNEPLKMERPLSHAVTFNSDEEADEQLRWEGFYQSPFVDQVPTGDLDDMDHTFQLSNRWHREAAAKKLLEELQSTYGKKSRKFDYKKMGDVLEINNVNVQPKGFPVLNRGLRSGRDN</sequence>
<dbReference type="EMBL" id="LR877164">
    <property type="protein sequence ID" value="CAD2221267.1"/>
    <property type="molecule type" value="Genomic_DNA"/>
</dbReference>
<reference evidence="3 4" key="1">
    <citation type="submission" date="2020-08" db="EMBL/GenBank/DDBJ databases">
        <authorList>
            <person name="Newling K."/>
            <person name="Davey J."/>
            <person name="Forrester S."/>
        </authorList>
    </citation>
    <scope>NUCLEOTIDE SEQUENCE [LARGE SCALE GENOMIC DNA]</scope>
    <source>
        <strain evidence="4">Crithidia deanei Carvalho (ATCC PRA-265)</strain>
    </source>
</reference>
<accession>A0A7G2CQ70</accession>
<dbReference type="Proteomes" id="UP000515908">
    <property type="component" value="Chromosome 20"/>
</dbReference>
<evidence type="ECO:0000259" key="2">
    <source>
        <dbReference type="Pfam" id="PF14687"/>
    </source>
</evidence>
<feature type="region of interest" description="Disordered" evidence="1">
    <location>
        <begin position="133"/>
        <end position="164"/>
    </location>
</feature>
<dbReference type="PANTHER" id="PTHR31596">
    <property type="entry name" value="T-CELL ACTIVATION INHIBITOR, MITOCHONDRIAL"/>
    <property type="match status" value="1"/>
</dbReference>